<feature type="compositionally biased region" description="Polar residues" evidence="14">
    <location>
        <begin position="784"/>
        <end position="794"/>
    </location>
</feature>
<feature type="region of interest" description="Disordered" evidence="14">
    <location>
        <begin position="757"/>
        <end position="794"/>
    </location>
</feature>
<accession>H2ZA86</accession>
<keyword evidence="6" id="KW-0378">Hydrolase</keyword>
<dbReference type="STRING" id="51511.ENSCSAVP00000014501"/>
<feature type="compositionally biased region" description="Polar residues" evidence="14">
    <location>
        <begin position="941"/>
        <end position="954"/>
    </location>
</feature>
<dbReference type="CDD" id="cd06257">
    <property type="entry name" value="DnaJ"/>
    <property type="match status" value="1"/>
</dbReference>
<evidence type="ECO:0000256" key="4">
    <source>
        <dbReference type="ARBA" id="ARBA00022737"/>
    </source>
</evidence>
<dbReference type="GO" id="GO:0030136">
    <property type="term" value="C:clathrin-coated vesicle"/>
    <property type="evidence" value="ECO:0007669"/>
    <property type="project" value="UniProtKB-SubCell"/>
</dbReference>
<evidence type="ECO:0000313" key="19">
    <source>
        <dbReference type="Ensembl" id="ENSCSAVP00000014501.1"/>
    </source>
</evidence>
<dbReference type="InterPro" id="IPR029023">
    <property type="entry name" value="Tensin_phosphatase"/>
</dbReference>
<feature type="domain" description="C2 tensin-type" evidence="18">
    <location>
        <begin position="562"/>
        <end position="706"/>
    </location>
</feature>
<keyword evidence="7" id="KW-0904">Protein phosphatase</keyword>
<dbReference type="GO" id="GO:2000369">
    <property type="term" value="P:regulation of clathrin-dependent endocytosis"/>
    <property type="evidence" value="ECO:0007669"/>
    <property type="project" value="TreeGrafter"/>
</dbReference>
<dbReference type="InterPro" id="IPR036869">
    <property type="entry name" value="J_dom_sf"/>
</dbReference>
<dbReference type="PROSITE" id="PS50011">
    <property type="entry name" value="PROTEIN_KINASE_DOM"/>
    <property type="match status" value="1"/>
</dbReference>
<reference evidence="20" key="1">
    <citation type="submission" date="2003-08" db="EMBL/GenBank/DDBJ databases">
        <authorList>
            <person name="Birren B."/>
            <person name="Nusbaum C."/>
            <person name="Abebe A."/>
            <person name="Abouelleil A."/>
            <person name="Adekoya E."/>
            <person name="Ait-zahra M."/>
            <person name="Allen N."/>
            <person name="Allen T."/>
            <person name="An P."/>
            <person name="Anderson M."/>
            <person name="Anderson S."/>
            <person name="Arachchi H."/>
            <person name="Armbruster J."/>
            <person name="Bachantsang P."/>
            <person name="Baldwin J."/>
            <person name="Barry A."/>
            <person name="Bayul T."/>
            <person name="Blitshsteyn B."/>
            <person name="Bloom T."/>
            <person name="Blye J."/>
            <person name="Boguslavskiy L."/>
            <person name="Borowsky M."/>
            <person name="Boukhgalter B."/>
            <person name="Brunache A."/>
            <person name="Butler J."/>
            <person name="Calixte N."/>
            <person name="Calvo S."/>
            <person name="Camarata J."/>
            <person name="Campo K."/>
            <person name="Chang J."/>
            <person name="Cheshatsang Y."/>
            <person name="Citroen M."/>
            <person name="Collymore A."/>
            <person name="Considine T."/>
            <person name="Cook A."/>
            <person name="Cooke P."/>
            <person name="Corum B."/>
            <person name="Cuomo C."/>
            <person name="David R."/>
            <person name="Dawoe T."/>
            <person name="Degray S."/>
            <person name="Dodge S."/>
            <person name="Dooley K."/>
            <person name="Dorje P."/>
            <person name="Dorjee K."/>
            <person name="Dorris L."/>
            <person name="Duffey N."/>
            <person name="Dupes A."/>
            <person name="Elkins T."/>
            <person name="Engels R."/>
            <person name="Erickson J."/>
            <person name="Farina A."/>
            <person name="Faro S."/>
            <person name="Ferreira P."/>
            <person name="Fischer H."/>
            <person name="Fitzgerald M."/>
            <person name="Foley K."/>
            <person name="Gage D."/>
            <person name="Galagan J."/>
            <person name="Gearin G."/>
            <person name="Gnerre S."/>
            <person name="Gnirke A."/>
            <person name="Goyette A."/>
            <person name="Graham J."/>
            <person name="Grandbois E."/>
            <person name="Gyaltsen K."/>
            <person name="Hafez N."/>
            <person name="Hagopian D."/>
            <person name="Hagos B."/>
            <person name="Hall J."/>
            <person name="Hatcher B."/>
            <person name="Heller A."/>
            <person name="Higgins H."/>
            <person name="Honan T."/>
            <person name="Horn A."/>
            <person name="Houde N."/>
            <person name="Hughes L."/>
            <person name="Hulme W."/>
            <person name="Husby E."/>
            <person name="Iliev I."/>
            <person name="Jaffe D."/>
            <person name="Jones C."/>
            <person name="Kamal M."/>
            <person name="Kamat A."/>
            <person name="Kamvysselis M."/>
            <person name="Karlsson E."/>
            <person name="Kells C."/>
            <person name="Kieu A."/>
            <person name="Kisner P."/>
            <person name="Kodira C."/>
            <person name="Kulbokas E."/>
            <person name="Labutti K."/>
            <person name="Lama D."/>
            <person name="Landers T."/>
            <person name="Leger J."/>
            <person name="Levine S."/>
            <person name="Lewis D."/>
            <person name="Lewis T."/>
            <person name="Lindblad-toh K."/>
            <person name="Liu X."/>
            <person name="Lokyitsang T."/>
            <person name="Lokyitsang Y."/>
            <person name="Lucien O."/>
            <person name="Lui A."/>
            <person name="Ma L.J."/>
            <person name="Mabbitt R."/>
            <person name="Macdonald J."/>
            <person name="Maclean C."/>
            <person name="Major J."/>
            <person name="Manning J."/>
            <person name="Marabella R."/>
            <person name="Maru K."/>
            <person name="Matthews C."/>
            <person name="Mauceli E."/>
            <person name="Mccarthy M."/>
            <person name="Mcdonough S."/>
            <person name="Mcghee T."/>
            <person name="Meldrim J."/>
            <person name="Meneus L."/>
            <person name="Mesirov J."/>
            <person name="Mihalev A."/>
            <person name="Mihova T."/>
            <person name="Mikkelsen T."/>
            <person name="Mlenga V."/>
            <person name="Moru K."/>
            <person name="Mozes J."/>
            <person name="Mulrain L."/>
            <person name="Munson G."/>
            <person name="Naylor J."/>
            <person name="Newes C."/>
            <person name="Nguyen C."/>
            <person name="Nguyen N."/>
            <person name="Nguyen T."/>
            <person name="Nicol R."/>
            <person name="Nielsen C."/>
            <person name="Nizzari M."/>
            <person name="Norbu C."/>
            <person name="Norbu N."/>
            <person name="O'donnell P."/>
            <person name="Okoawo O."/>
            <person name="O'leary S."/>
            <person name="Omotosho B."/>
            <person name="O'neill K."/>
            <person name="Osman S."/>
            <person name="Parker S."/>
            <person name="Perrin D."/>
            <person name="Phunkhang P."/>
            <person name="Piqani B."/>
            <person name="Purcell S."/>
            <person name="Rachupka T."/>
            <person name="Ramasamy U."/>
            <person name="Rameau R."/>
            <person name="Ray V."/>
            <person name="Raymond C."/>
            <person name="Retta R."/>
            <person name="Richardson S."/>
            <person name="Rise C."/>
            <person name="Rodriguez J."/>
            <person name="Rogers J."/>
            <person name="Rogov P."/>
            <person name="Rutman M."/>
            <person name="Schupbach R."/>
            <person name="Seaman C."/>
            <person name="Settipalli S."/>
            <person name="Sharpe T."/>
            <person name="Sheridan J."/>
            <person name="Sherpa N."/>
            <person name="Shi J."/>
            <person name="Smirnov S."/>
            <person name="Smith C."/>
            <person name="Sougnez C."/>
            <person name="Spencer B."/>
            <person name="Stalker J."/>
            <person name="Stange-thomann N."/>
            <person name="Stavropoulos S."/>
            <person name="Stetson K."/>
            <person name="Stone C."/>
            <person name="Stone S."/>
            <person name="Stubbs M."/>
            <person name="Talamas J."/>
            <person name="Tchuinga P."/>
            <person name="Tenzing P."/>
            <person name="Tesfaye S."/>
            <person name="Theodore J."/>
            <person name="Thoulutsang Y."/>
            <person name="Topham K."/>
            <person name="Towey S."/>
            <person name="Tsamla T."/>
            <person name="Tsomo N."/>
            <person name="Vallee D."/>
            <person name="Vassiliev H."/>
            <person name="Venkataraman V."/>
            <person name="Vinson J."/>
            <person name="Vo A."/>
            <person name="Wade C."/>
            <person name="Wang S."/>
            <person name="Wangchuk T."/>
            <person name="Wangdi T."/>
            <person name="Whittaker C."/>
            <person name="Wilkinson J."/>
            <person name="Wu Y."/>
            <person name="Wyman D."/>
            <person name="Yadav S."/>
            <person name="Yang S."/>
            <person name="Yang X."/>
            <person name="Yeager S."/>
            <person name="Yee E."/>
            <person name="Young G."/>
            <person name="Zainoun J."/>
            <person name="Zembeck L."/>
            <person name="Zimmer A."/>
            <person name="Zody M."/>
            <person name="Lander E."/>
        </authorList>
    </citation>
    <scope>NUCLEOTIDE SEQUENCE [LARGE SCALE GENOMIC DNA]</scope>
</reference>
<dbReference type="Gene3D" id="1.10.287.110">
    <property type="entry name" value="DnaJ domain"/>
    <property type="match status" value="1"/>
</dbReference>
<evidence type="ECO:0000256" key="10">
    <source>
        <dbReference type="ARBA" id="ARBA00023329"/>
    </source>
</evidence>
<keyword evidence="20" id="KW-1185">Reference proteome</keyword>
<evidence type="ECO:0000256" key="12">
    <source>
        <dbReference type="ARBA" id="ARBA00069335"/>
    </source>
</evidence>
<organism evidence="19 20">
    <name type="scientific">Ciona savignyi</name>
    <name type="common">Pacific transparent sea squirt</name>
    <dbReference type="NCBI Taxonomy" id="51511"/>
    <lineage>
        <taxon>Eukaryota</taxon>
        <taxon>Metazoa</taxon>
        <taxon>Chordata</taxon>
        <taxon>Tunicata</taxon>
        <taxon>Ascidiacea</taxon>
        <taxon>Phlebobranchia</taxon>
        <taxon>Cionidae</taxon>
        <taxon>Ciona</taxon>
    </lineage>
</organism>
<dbReference type="GO" id="GO:0017124">
    <property type="term" value="F:SH3 domain binding"/>
    <property type="evidence" value="ECO:0007669"/>
    <property type="project" value="UniProtKB-KW"/>
</dbReference>
<dbReference type="GO" id="GO:0005524">
    <property type="term" value="F:ATP binding"/>
    <property type="evidence" value="ECO:0007669"/>
    <property type="project" value="InterPro"/>
</dbReference>
<comment type="subunit">
    <text evidence="11">Forms a complex composed of HSPA8, CLTC and DNAJC6. Interacts with HSPA8/HSC70 in an ATP-dependent manner; this interaction stimulates the HSPA8's ATPase activity. Interacts with CLTC; this interaction produces a local change in heavy-chain contacts, creating a detectable global distortion of the clathrin coat. Interacts with AP2A2. Interacts with DNM1(GTP-bound form); this interaction allows clathrin-coated vesicle (CCV) formation at the plasma membrane.</text>
</comment>
<dbReference type="FunFam" id="3.90.190.10:FF:000255">
    <property type="entry name" value="putative tyrosine-protein phosphatase auxilin"/>
    <property type="match status" value="1"/>
</dbReference>
<dbReference type="InterPro" id="IPR035892">
    <property type="entry name" value="C2_domain_sf"/>
</dbReference>
<reference evidence="19" key="2">
    <citation type="submission" date="2025-08" db="UniProtKB">
        <authorList>
            <consortium name="Ensembl"/>
        </authorList>
    </citation>
    <scope>IDENTIFICATION</scope>
</reference>
<feature type="compositionally biased region" description="Polar residues" evidence="14">
    <location>
        <begin position="883"/>
        <end position="907"/>
    </location>
</feature>
<dbReference type="Gene3D" id="3.90.190.10">
    <property type="entry name" value="Protein tyrosine phosphatase superfamily"/>
    <property type="match status" value="1"/>
</dbReference>
<feature type="domain" description="Phosphatase tensin-type" evidence="17">
    <location>
        <begin position="386"/>
        <end position="553"/>
    </location>
</feature>
<evidence type="ECO:0000259" key="18">
    <source>
        <dbReference type="PROSITE" id="PS51182"/>
    </source>
</evidence>
<dbReference type="SMART" id="SM00220">
    <property type="entry name" value="S_TKc"/>
    <property type="match status" value="1"/>
</dbReference>
<feature type="compositionally biased region" description="Acidic residues" evidence="14">
    <location>
        <begin position="331"/>
        <end position="346"/>
    </location>
</feature>
<keyword evidence="9" id="KW-0143">Chaperone</keyword>
<dbReference type="SUPFAM" id="SSF49562">
    <property type="entry name" value="C2 domain (Calcium/lipid-binding domain, CaLB)"/>
    <property type="match status" value="1"/>
</dbReference>
<feature type="compositionally biased region" description="Polar residues" evidence="14">
    <location>
        <begin position="1033"/>
        <end position="1069"/>
    </location>
</feature>
<evidence type="ECO:0000256" key="5">
    <source>
        <dbReference type="ARBA" id="ARBA00022741"/>
    </source>
</evidence>
<dbReference type="GeneTree" id="ENSGT00940000167056"/>
<dbReference type="Pfam" id="PF00069">
    <property type="entry name" value="Pkinase"/>
    <property type="match status" value="1"/>
</dbReference>
<feature type="domain" description="J" evidence="16">
    <location>
        <begin position="1174"/>
        <end position="1238"/>
    </location>
</feature>
<dbReference type="PROSITE" id="PS00108">
    <property type="entry name" value="PROTEIN_KINASE_ST"/>
    <property type="match status" value="1"/>
</dbReference>
<evidence type="ECO:0000256" key="2">
    <source>
        <dbReference type="ARBA" id="ARBA00005490"/>
    </source>
</evidence>
<evidence type="ECO:0000256" key="9">
    <source>
        <dbReference type="ARBA" id="ARBA00023186"/>
    </source>
</evidence>
<dbReference type="FunFam" id="2.60.40.1110:FF:000001">
    <property type="entry name" value="cyclin-G-associated kinase isoform X2"/>
    <property type="match status" value="1"/>
</dbReference>
<evidence type="ECO:0000256" key="7">
    <source>
        <dbReference type="ARBA" id="ARBA00022912"/>
    </source>
</evidence>
<comment type="similarity">
    <text evidence="2">Belongs to the protein kinase superfamily. AGC Ser/Thr protein kinase family. PKC subfamily.</text>
</comment>
<dbReference type="GO" id="GO:0004721">
    <property type="term" value="F:phosphoprotein phosphatase activity"/>
    <property type="evidence" value="ECO:0007669"/>
    <property type="project" value="UniProtKB-KW"/>
</dbReference>
<evidence type="ECO:0000256" key="11">
    <source>
        <dbReference type="ARBA" id="ARBA00064305"/>
    </source>
</evidence>
<dbReference type="eggNOG" id="KOG0431">
    <property type="taxonomic scope" value="Eukaryota"/>
</dbReference>
<dbReference type="SUPFAM" id="SSF46565">
    <property type="entry name" value="Chaperone J-domain"/>
    <property type="match status" value="1"/>
</dbReference>
<dbReference type="SUPFAM" id="SSF56112">
    <property type="entry name" value="Protein kinase-like (PK-like)"/>
    <property type="match status" value="1"/>
</dbReference>
<evidence type="ECO:0000259" key="16">
    <source>
        <dbReference type="PROSITE" id="PS50076"/>
    </source>
</evidence>
<evidence type="ECO:0000313" key="20">
    <source>
        <dbReference type="Proteomes" id="UP000007875"/>
    </source>
</evidence>
<feature type="region of interest" description="Disordered" evidence="14">
    <location>
        <begin position="883"/>
        <end position="954"/>
    </location>
</feature>
<dbReference type="GO" id="GO:0004674">
    <property type="term" value="F:protein serine/threonine kinase activity"/>
    <property type="evidence" value="ECO:0007669"/>
    <property type="project" value="TreeGrafter"/>
</dbReference>
<dbReference type="PROSITE" id="PS50076">
    <property type="entry name" value="DNAJ_2"/>
    <property type="match status" value="1"/>
</dbReference>
<dbReference type="InterPro" id="IPR008271">
    <property type="entry name" value="Ser/Thr_kinase_AS"/>
</dbReference>
<dbReference type="OMA" id="HYKNTNL"/>
<name>H2ZA86_CIOSA</name>
<feature type="region of interest" description="Disordered" evidence="14">
    <location>
        <begin position="327"/>
        <end position="346"/>
    </location>
</feature>
<dbReference type="Pfam" id="PF10409">
    <property type="entry name" value="PTEN_C2"/>
    <property type="match status" value="1"/>
</dbReference>
<comment type="subcellular location">
    <subcellularLocation>
        <location evidence="1">Cytoplasmic vesicle</location>
        <location evidence="1">Clathrin-coated vesicle</location>
    </subcellularLocation>
</comment>
<dbReference type="SUPFAM" id="SSF52799">
    <property type="entry name" value="(Phosphotyrosine protein) phosphatases II"/>
    <property type="match status" value="1"/>
</dbReference>
<keyword evidence="10" id="KW-0968">Cytoplasmic vesicle</keyword>
<keyword evidence="4" id="KW-0677">Repeat</keyword>
<evidence type="ECO:0000256" key="14">
    <source>
        <dbReference type="SAM" id="MobiDB-lite"/>
    </source>
</evidence>
<reference evidence="19" key="3">
    <citation type="submission" date="2025-09" db="UniProtKB">
        <authorList>
            <consortium name="Ensembl"/>
        </authorList>
    </citation>
    <scope>IDENTIFICATION</scope>
</reference>
<evidence type="ECO:0000256" key="1">
    <source>
        <dbReference type="ARBA" id="ARBA00004132"/>
    </source>
</evidence>
<dbReference type="GO" id="GO:0035612">
    <property type="term" value="F:AP-2 adaptor complex binding"/>
    <property type="evidence" value="ECO:0007669"/>
    <property type="project" value="TreeGrafter"/>
</dbReference>
<dbReference type="CDD" id="cd14511">
    <property type="entry name" value="PTP_auxilin-like"/>
    <property type="match status" value="1"/>
</dbReference>
<dbReference type="Gene3D" id="2.60.40.1110">
    <property type="match status" value="1"/>
</dbReference>
<dbReference type="InterPro" id="IPR001623">
    <property type="entry name" value="DnaJ_domain"/>
</dbReference>
<keyword evidence="8" id="KW-0729">SH3-binding</keyword>
<dbReference type="FunCoup" id="H2ZA86">
    <property type="interactions" value="47"/>
</dbReference>
<dbReference type="eggNOG" id="KOG2283">
    <property type="taxonomic scope" value="Eukaryota"/>
</dbReference>
<feature type="domain" description="Protein kinase" evidence="15">
    <location>
        <begin position="31"/>
        <end position="306"/>
    </location>
</feature>
<dbReference type="Proteomes" id="UP000007875">
    <property type="component" value="Unassembled WGS sequence"/>
</dbReference>
<sequence>MSFFKSALNFVSGTSSESFVGSTVELGEQQLNVNCAIAEGGFAIVYEATDAAGTKYALKRLLSQEASKKKEIIREIQFLKRLSGHPNIIQYISAATISKEESGQAHDEFLLCTEFCEGGQLVDVMRRLGGPMPLDQIIKAFYQTCSAVSHLHKQQLPVIHRDLKVENLLLTANGILKLCDFGSATTASHYPDNTWTAAKRGQVEDEILRNTTPMYRTPEMIDMYSNYPINEMQDIWALGCILYLLCFNKHPFEDSARLAILNANFTIPTTDKKYKMLHPLIKSILQINPNNRPPAVVIVEQLSEFAASLSIDPKSSIDLVSLISGVHGDSDESETDSCSDQDISEDDDLLLTDGSNDASGLFSMMKGGAGKLLTNIKDTSSKVVQSVASYAKSDLDVTYITSRLAVMSYPAEGMEAAYKNNIESVCAYFDAKHRDHYAVYNLSTRQYDSARFHHRVVNMGWATKHAPTLKNLLTLCKHIIQWLKKDPLNVAVIHCLDGKAQSAVVACSVLVICGLFNTADASLFMFSIKRMPPGISPSYKRYIEYICSMKDIEKPLSTVPHAYQVTIHQIELAPVPLFNRMRNGCRPFCEVYVGENRVMSTATDYESMRWFADTDGKVLLDIGAKVGGGTNSDISVSVYHARQILGGKLTLQAKQTGIKMFQLQFNAGFVPPTATKVHFQTYDLDACDIQEKYPDGFRVTLHVQVHVDADATASNMWDGMLTKGVTPKLLFSTREEQSEVLQKFGHKEDELQPSITYTLSNTPHDLPSKPSNATHEPNEPEQPRNGQNAASSGNIFDTLDWHDAETADNVQINQVDNAVDQGWCKQNTILHNYFIDLFPEEAPANDHAEADLLGLSSTNTTNQPPAAAEQFATNFDLLSGINHQDSTAQGTESNLLDGSNNQSTTAGTFDPFSSFSSSSTQAAPAKPTSDDIFNDFGSFDPFSSNTPAPVQAPKVQTNVKPSNDVFDPFAPGFSAHKNQQNNQSEPDLMSGWSNPVQTASNTQPQMRNQQQSKPQKYDPFAEFGNFGKPAPKPTQTSSTPQFNHPTAPMQQPMSTNRNNTAMGGNYQFNKATPATQKSQSNYNLGGFSTSNQNWKANVKPQVKESAFDDLLASSGFTATKKEETRRKMADLKREAQTSQLDPEKAKIIDWIEGKERNIRALLSTLHSVLWEGETKWKPCGIHELVQPNDVKKFYRKACLIVHPDKATGKPHEEYAKLIFIELSDAWAEFEEKGSQALF</sequence>
<dbReference type="PROSITE" id="PS51181">
    <property type="entry name" value="PPASE_TENSIN"/>
    <property type="match status" value="1"/>
</dbReference>
<dbReference type="GO" id="GO:0045747">
    <property type="term" value="P:positive regulation of Notch signaling pathway"/>
    <property type="evidence" value="ECO:0007669"/>
    <property type="project" value="TreeGrafter"/>
</dbReference>
<feature type="region of interest" description="Disordered" evidence="14">
    <location>
        <begin position="971"/>
        <end position="1069"/>
    </location>
</feature>
<dbReference type="eggNOG" id="KOG1989">
    <property type="taxonomic scope" value="Eukaryota"/>
</dbReference>
<dbReference type="InterPro" id="IPR000719">
    <property type="entry name" value="Prot_kinase_dom"/>
</dbReference>
<feature type="compositionally biased region" description="Polar residues" evidence="14">
    <location>
        <begin position="757"/>
        <end position="775"/>
    </location>
</feature>
<dbReference type="PANTHER" id="PTHR22967">
    <property type="entry name" value="SERINE/THREONINE PROTEIN KINASE"/>
    <property type="match status" value="1"/>
</dbReference>
<keyword evidence="3" id="KW-0597">Phosphoprotein</keyword>
<dbReference type="InParanoid" id="H2ZA86"/>
<dbReference type="Ensembl" id="ENSCSAVT00000014666.1">
    <property type="protein sequence ID" value="ENSCSAVP00000014501.1"/>
    <property type="gene ID" value="ENSCSAVG00000008491.1"/>
</dbReference>
<keyword evidence="5" id="KW-0547">Nucleotide-binding</keyword>
<feature type="compositionally biased region" description="Polar residues" evidence="14">
    <location>
        <begin position="976"/>
        <end position="1014"/>
    </location>
</feature>
<dbReference type="InterPro" id="IPR011009">
    <property type="entry name" value="Kinase-like_dom_sf"/>
</dbReference>
<dbReference type="SMART" id="SM01326">
    <property type="entry name" value="PTEN_C2"/>
    <property type="match status" value="1"/>
</dbReference>
<dbReference type="GO" id="GO:0072583">
    <property type="term" value="P:clathrin-dependent endocytosis"/>
    <property type="evidence" value="ECO:0007669"/>
    <property type="project" value="UniProtKB-ARBA"/>
</dbReference>
<dbReference type="FunFam" id="1.10.287.110:FF:000002">
    <property type="entry name" value="putative tyrosine-protein phosphatase auxilin isoform X2"/>
    <property type="match status" value="1"/>
</dbReference>
<evidence type="ECO:0000259" key="15">
    <source>
        <dbReference type="PROSITE" id="PS50011"/>
    </source>
</evidence>
<evidence type="ECO:0000259" key="17">
    <source>
        <dbReference type="PROSITE" id="PS51181"/>
    </source>
</evidence>
<dbReference type="PROSITE" id="PS51182">
    <property type="entry name" value="C2_TENSIN"/>
    <property type="match status" value="1"/>
</dbReference>
<protein>
    <recommendedName>
        <fullName evidence="12">Auxilin</fullName>
    </recommendedName>
    <alternativeName>
        <fullName evidence="13">DnaJ homolog subfamily C member 6</fullName>
    </alternativeName>
</protein>
<evidence type="ECO:0000256" key="6">
    <source>
        <dbReference type="ARBA" id="ARBA00022801"/>
    </source>
</evidence>
<evidence type="ECO:0000256" key="13">
    <source>
        <dbReference type="ARBA" id="ARBA00075670"/>
    </source>
</evidence>
<proteinExistence type="inferred from homology"/>
<dbReference type="PANTHER" id="PTHR22967:SF105">
    <property type="entry name" value="CYCLIN-G-ASSOCIATED KINASE"/>
    <property type="match status" value="1"/>
</dbReference>
<evidence type="ECO:0000256" key="3">
    <source>
        <dbReference type="ARBA" id="ARBA00022553"/>
    </source>
</evidence>
<evidence type="ECO:0000256" key="8">
    <source>
        <dbReference type="ARBA" id="ARBA00023036"/>
    </source>
</evidence>
<dbReference type="InterPro" id="IPR014020">
    <property type="entry name" value="Tensin_C2-dom"/>
</dbReference>
<dbReference type="Gene3D" id="1.10.510.10">
    <property type="entry name" value="Transferase(Phosphotransferase) domain 1"/>
    <property type="match status" value="1"/>
</dbReference>
<dbReference type="InterPro" id="IPR029021">
    <property type="entry name" value="Prot-tyrosine_phosphatase-like"/>
</dbReference>
<dbReference type="AlphaFoldDB" id="H2ZA86"/>